<evidence type="ECO:0000313" key="3">
    <source>
        <dbReference type="Proteomes" id="UP001063166"/>
    </source>
</evidence>
<reference evidence="2" key="1">
    <citation type="submission" date="2022-07" db="EMBL/GenBank/DDBJ databases">
        <title>The genome of Lyophyllum shimeji provides insight into the initial evolution of ectomycorrhizal fungal genome.</title>
        <authorList>
            <person name="Kobayashi Y."/>
            <person name="Shibata T."/>
            <person name="Hirakawa H."/>
            <person name="Shigenobu S."/>
            <person name="Nishiyama T."/>
            <person name="Yamada A."/>
            <person name="Hasebe M."/>
            <person name="Kawaguchi M."/>
        </authorList>
    </citation>
    <scope>NUCLEOTIDE SEQUENCE</scope>
    <source>
        <strain evidence="2">AT787</strain>
    </source>
</reference>
<dbReference type="EMBL" id="BRPK01000013">
    <property type="protein sequence ID" value="GLB43392.1"/>
    <property type="molecule type" value="Genomic_DNA"/>
</dbReference>
<organism evidence="2 3">
    <name type="scientific">Lyophyllum shimeji</name>
    <name type="common">Hon-shimeji</name>
    <name type="synonym">Tricholoma shimeji</name>
    <dbReference type="NCBI Taxonomy" id="47721"/>
    <lineage>
        <taxon>Eukaryota</taxon>
        <taxon>Fungi</taxon>
        <taxon>Dikarya</taxon>
        <taxon>Basidiomycota</taxon>
        <taxon>Agaricomycotina</taxon>
        <taxon>Agaricomycetes</taxon>
        <taxon>Agaricomycetidae</taxon>
        <taxon>Agaricales</taxon>
        <taxon>Tricholomatineae</taxon>
        <taxon>Lyophyllaceae</taxon>
        <taxon>Lyophyllum</taxon>
    </lineage>
</organism>
<dbReference type="AlphaFoldDB" id="A0A9P3USN7"/>
<dbReference type="InterPro" id="IPR011032">
    <property type="entry name" value="GroES-like_sf"/>
</dbReference>
<dbReference type="InterPro" id="IPR050700">
    <property type="entry name" value="YIM1/Zinc_Alcohol_DH_Fams"/>
</dbReference>
<proteinExistence type="predicted"/>
<dbReference type="Proteomes" id="UP001063166">
    <property type="component" value="Unassembled WGS sequence"/>
</dbReference>
<dbReference type="InterPro" id="IPR036291">
    <property type="entry name" value="NAD(P)-bd_dom_sf"/>
</dbReference>
<dbReference type="Gene3D" id="3.40.50.720">
    <property type="entry name" value="NAD(P)-binding Rossmann-like Domain"/>
    <property type="match status" value="1"/>
</dbReference>
<dbReference type="PANTHER" id="PTHR11695">
    <property type="entry name" value="ALCOHOL DEHYDROGENASE RELATED"/>
    <property type="match status" value="1"/>
</dbReference>
<evidence type="ECO:0000259" key="1">
    <source>
        <dbReference type="SMART" id="SM00829"/>
    </source>
</evidence>
<dbReference type="SMART" id="SM00829">
    <property type="entry name" value="PKS_ER"/>
    <property type="match status" value="1"/>
</dbReference>
<accession>A0A9P3USN7</accession>
<dbReference type="CDD" id="cd08267">
    <property type="entry name" value="MDR1"/>
    <property type="match status" value="1"/>
</dbReference>
<dbReference type="Gene3D" id="3.90.180.10">
    <property type="entry name" value="Medium-chain alcohol dehydrogenases, catalytic domain"/>
    <property type="match status" value="1"/>
</dbReference>
<gene>
    <name evidence="2" type="ORF">LshimejAT787_1302930</name>
</gene>
<comment type="caution">
    <text evidence="2">The sequence shown here is derived from an EMBL/GenBank/DDBJ whole genome shotgun (WGS) entry which is preliminary data.</text>
</comment>
<evidence type="ECO:0000313" key="2">
    <source>
        <dbReference type="EMBL" id="GLB43392.1"/>
    </source>
</evidence>
<feature type="domain" description="Enoyl reductase (ER)" evidence="1">
    <location>
        <begin position="13"/>
        <end position="341"/>
    </location>
</feature>
<dbReference type="SUPFAM" id="SSF51735">
    <property type="entry name" value="NAD(P)-binding Rossmann-fold domains"/>
    <property type="match status" value="1"/>
</dbReference>
<dbReference type="GO" id="GO:0005739">
    <property type="term" value="C:mitochondrion"/>
    <property type="evidence" value="ECO:0007669"/>
    <property type="project" value="TreeGrafter"/>
</dbReference>
<name>A0A9P3USN7_LYOSH</name>
<dbReference type="GO" id="GO:0016491">
    <property type="term" value="F:oxidoreductase activity"/>
    <property type="evidence" value="ECO:0007669"/>
    <property type="project" value="InterPro"/>
</dbReference>
<protein>
    <submittedName>
        <fullName evidence="2">Zinc-binding dehydrogenase</fullName>
    </submittedName>
</protein>
<dbReference type="SUPFAM" id="SSF50129">
    <property type="entry name" value="GroES-like"/>
    <property type="match status" value="1"/>
</dbReference>
<sequence>MWSEPRVRLLSSRRIDNTKADKWQMRVTGYKIMGFFPDWLRGHPVPSGMDLSGIIADSNGTEYANGDPIFGFMTRDLCKRTRQGALCQYVRLPTSHIVRRPPRVPPLQAAGLCMVSLTAYAALVELAHLEAGQERSVSVFVYGGSSGVGIAAIQIAKALGARVTASASGPNEALVRGVGADEFIDYTARPVDTSLLSLYSPPPSSPSPSSKPKFDIIFDTIGLADPALYTHSAAYLAPDGVAMELREDDCGGVYAELGGRHTKAVDASHPPLCVGIEADRVVWWLVRVVSDIYSKAKLDAIQALVAQGSLNAPLDSVFEFRDVVRAYGRQMTKRARGKVVVKVE</sequence>
<dbReference type="InterPro" id="IPR020843">
    <property type="entry name" value="ER"/>
</dbReference>
<dbReference type="PANTHER" id="PTHR11695:SF294">
    <property type="entry name" value="RETICULON-4-INTERACTING PROTEIN 1, MITOCHONDRIAL"/>
    <property type="match status" value="1"/>
</dbReference>
<dbReference type="OrthoDB" id="3509362at2759"/>
<dbReference type="Pfam" id="PF13602">
    <property type="entry name" value="ADH_zinc_N_2"/>
    <property type="match status" value="1"/>
</dbReference>
<keyword evidence="3" id="KW-1185">Reference proteome</keyword>